<dbReference type="InterPro" id="IPR003615">
    <property type="entry name" value="HNH_nuc"/>
</dbReference>
<evidence type="ECO:0000259" key="2">
    <source>
        <dbReference type="SMART" id="SM00507"/>
    </source>
</evidence>
<dbReference type="RefSeq" id="WP_158382124.1">
    <property type="nucleotide sequence ID" value="NZ_VMTX01000027.1"/>
</dbReference>
<evidence type="ECO:0000313" key="3">
    <source>
        <dbReference type="EMBL" id="TVU80656.1"/>
    </source>
</evidence>
<dbReference type="GO" id="GO:0003676">
    <property type="term" value="F:nucleic acid binding"/>
    <property type="evidence" value="ECO:0007669"/>
    <property type="project" value="InterPro"/>
</dbReference>
<evidence type="ECO:0000256" key="1">
    <source>
        <dbReference type="SAM" id="MobiDB-lite"/>
    </source>
</evidence>
<dbReference type="GO" id="GO:0008270">
    <property type="term" value="F:zinc ion binding"/>
    <property type="evidence" value="ECO:0007669"/>
    <property type="project" value="InterPro"/>
</dbReference>
<name>A0A558IH49_9CORY</name>
<feature type="compositionally biased region" description="Basic and acidic residues" evidence="1">
    <location>
        <begin position="248"/>
        <end position="259"/>
    </location>
</feature>
<dbReference type="SMART" id="SM00507">
    <property type="entry name" value="HNHc"/>
    <property type="match status" value="1"/>
</dbReference>
<dbReference type="Proteomes" id="UP000320648">
    <property type="component" value="Unassembled WGS sequence"/>
</dbReference>
<dbReference type="InterPro" id="IPR002711">
    <property type="entry name" value="HNH"/>
</dbReference>
<accession>A0A558IH49</accession>
<sequence>PTRSQIRRKVRDICKTLDNSIAYQDTRPKNTYRFSSNGTSAWLELHCDEDTGIKLDAFIHHTATKHDLTIPEAVIKLLSGEIKPPATVVLHTYQACDIEDAPTFIEGFGWRAKPMPHDKTRDLTGDVAEADGYQPGIIMRKHVEGRDGTCRVGGCGKPAFLSQLDHRHNWAEGGPTHPKNLACLCQSHHNMKTDGSLKYLLDPYSGDVICLFEDGTWTITEADGPLAPKQKRWAQTVAQHITATRKRVREEAQHLKQELDDYAQQQAQAQAQAEAEDADNTDTDASTDDIPF</sequence>
<keyword evidence="3" id="KW-0540">Nuclease</keyword>
<dbReference type="Gene3D" id="1.10.30.50">
    <property type="match status" value="1"/>
</dbReference>
<proteinExistence type="predicted"/>
<feature type="domain" description="HNH nuclease" evidence="2">
    <location>
        <begin position="138"/>
        <end position="190"/>
    </location>
</feature>
<keyword evidence="3" id="KW-0255">Endonuclease</keyword>
<gene>
    <name evidence="3" type="ORF">FQN05_12855</name>
</gene>
<keyword evidence="3" id="KW-0378">Hydrolase</keyword>
<organism evidence="3 4">
    <name type="scientific">Corynebacterium aurimucosum</name>
    <dbReference type="NCBI Taxonomy" id="169292"/>
    <lineage>
        <taxon>Bacteria</taxon>
        <taxon>Bacillati</taxon>
        <taxon>Actinomycetota</taxon>
        <taxon>Actinomycetes</taxon>
        <taxon>Mycobacteriales</taxon>
        <taxon>Corynebacteriaceae</taxon>
        <taxon>Corynebacterium</taxon>
    </lineage>
</organism>
<dbReference type="CDD" id="cd00085">
    <property type="entry name" value="HNHc"/>
    <property type="match status" value="1"/>
</dbReference>
<feature type="compositionally biased region" description="Acidic residues" evidence="1">
    <location>
        <begin position="274"/>
        <end position="292"/>
    </location>
</feature>
<dbReference type="Pfam" id="PF01844">
    <property type="entry name" value="HNH"/>
    <property type="match status" value="1"/>
</dbReference>
<dbReference type="GO" id="GO:0004519">
    <property type="term" value="F:endonuclease activity"/>
    <property type="evidence" value="ECO:0007669"/>
    <property type="project" value="UniProtKB-KW"/>
</dbReference>
<dbReference type="AlphaFoldDB" id="A0A558IH49"/>
<dbReference type="EMBL" id="VMTX01000027">
    <property type="protein sequence ID" value="TVU80656.1"/>
    <property type="molecule type" value="Genomic_DNA"/>
</dbReference>
<protein>
    <submittedName>
        <fullName evidence="3">HNH endonuclease</fullName>
    </submittedName>
</protein>
<comment type="caution">
    <text evidence="3">The sequence shown here is derived from an EMBL/GenBank/DDBJ whole genome shotgun (WGS) entry which is preliminary data.</text>
</comment>
<feature type="non-terminal residue" evidence="3">
    <location>
        <position position="1"/>
    </location>
</feature>
<feature type="region of interest" description="Disordered" evidence="1">
    <location>
        <begin position="248"/>
        <end position="292"/>
    </location>
</feature>
<feature type="compositionally biased region" description="Low complexity" evidence="1">
    <location>
        <begin position="262"/>
        <end position="273"/>
    </location>
</feature>
<reference evidence="3 4" key="1">
    <citation type="submission" date="2019-07" db="EMBL/GenBank/DDBJ databases">
        <title>Draft genome of C. aurimucosum strain 15-4290.</title>
        <authorList>
            <person name="Pacheco L.G.C."/>
            <person name="Aguiar E.R.G.R."/>
            <person name="Navas J."/>
            <person name="Santos C.S."/>
            <person name="Rocha D.J.P.G."/>
        </authorList>
    </citation>
    <scope>NUCLEOTIDE SEQUENCE [LARGE SCALE GENOMIC DNA]</scope>
    <source>
        <strain evidence="3 4">15-4290</strain>
    </source>
</reference>
<evidence type="ECO:0000313" key="4">
    <source>
        <dbReference type="Proteomes" id="UP000320648"/>
    </source>
</evidence>